<dbReference type="InterPro" id="IPR002508">
    <property type="entry name" value="MurNAc-LAA_cat"/>
</dbReference>
<dbReference type="Gene3D" id="3.40.630.40">
    <property type="entry name" value="Zn-dependent exopeptidases"/>
    <property type="match status" value="1"/>
</dbReference>
<name>A0A5R8Q7M4_9FIRM</name>
<dbReference type="RefSeq" id="WP_138192231.1">
    <property type="nucleotide sequence ID" value="NZ_VBWP01000012.1"/>
</dbReference>
<evidence type="ECO:0000259" key="1">
    <source>
        <dbReference type="Pfam" id="PF01520"/>
    </source>
</evidence>
<evidence type="ECO:0000313" key="2">
    <source>
        <dbReference type="EMBL" id="TLG71358.1"/>
    </source>
</evidence>
<keyword evidence="3" id="KW-1185">Reference proteome</keyword>
<organism evidence="2 3">
    <name type="scientific">Culicoidibacter larvae</name>
    <dbReference type="NCBI Taxonomy" id="2579976"/>
    <lineage>
        <taxon>Bacteria</taxon>
        <taxon>Bacillati</taxon>
        <taxon>Bacillota</taxon>
        <taxon>Culicoidibacteria</taxon>
        <taxon>Culicoidibacterales</taxon>
        <taxon>Culicoidibacteraceae</taxon>
        <taxon>Culicoidibacter</taxon>
    </lineage>
</organism>
<dbReference type="SUPFAM" id="SSF53187">
    <property type="entry name" value="Zn-dependent exopeptidases"/>
    <property type="match status" value="1"/>
</dbReference>
<accession>A0A5R8Q7M4</accession>
<dbReference type="Pfam" id="PF01520">
    <property type="entry name" value="Amidase_3"/>
    <property type="match status" value="1"/>
</dbReference>
<dbReference type="AlphaFoldDB" id="A0A5R8Q7M4"/>
<proteinExistence type="predicted"/>
<feature type="domain" description="MurNAc-LAA" evidence="1">
    <location>
        <begin position="12"/>
        <end position="166"/>
    </location>
</feature>
<sequence length="300" mass="33276">MKTVALFTSHYGTVGAGGGGRNEEELMREYTSVVENYAHQNGGFNCYRFGLTEHEMDIDDHWINNGYDLVLSHHMDGSTNANARGGHMCYCQNPALIKKFGDIFGKRFTEITGTPWNGNKERCDLDMVNGDSDDVPRGLLELGFITNTADRDGTGYNQHALAKAEVKTICEVLGIPYTLDGGGSSESKPQPPASKLGFINLYWDWQEAGEDKGTIVVRQEPKVGAKIIGYINAEYYGTKGKDGSKGLSYTVLGYADEQRSGYKSQWVKLSLENGTHGWVNTNGDYKGYNIWDYPNFELVK</sequence>
<evidence type="ECO:0000313" key="3">
    <source>
        <dbReference type="Proteomes" id="UP000306912"/>
    </source>
</evidence>
<dbReference type="EMBL" id="VBWP01000012">
    <property type="protein sequence ID" value="TLG71358.1"/>
    <property type="molecule type" value="Genomic_DNA"/>
</dbReference>
<dbReference type="GO" id="GO:0009253">
    <property type="term" value="P:peptidoglycan catabolic process"/>
    <property type="evidence" value="ECO:0007669"/>
    <property type="project" value="InterPro"/>
</dbReference>
<dbReference type="InParanoid" id="A0A5R8Q7M4"/>
<dbReference type="Gene3D" id="2.30.30.40">
    <property type="entry name" value="SH3 Domains"/>
    <property type="match status" value="1"/>
</dbReference>
<dbReference type="GO" id="GO:0008745">
    <property type="term" value="F:N-acetylmuramoyl-L-alanine amidase activity"/>
    <property type="evidence" value="ECO:0007669"/>
    <property type="project" value="InterPro"/>
</dbReference>
<gene>
    <name evidence="2" type="ORF">FEZ08_10715</name>
</gene>
<protein>
    <recommendedName>
        <fullName evidence="1">MurNAc-LAA domain-containing protein</fullName>
    </recommendedName>
</protein>
<comment type="caution">
    <text evidence="2">The sequence shown here is derived from an EMBL/GenBank/DDBJ whole genome shotgun (WGS) entry which is preliminary data.</text>
</comment>
<dbReference type="Proteomes" id="UP000306912">
    <property type="component" value="Unassembled WGS sequence"/>
</dbReference>
<reference evidence="2 3" key="1">
    <citation type="submission" date="2019-05" db="EMBL/GenBank/DDBJ databases">
        <title>Culicoidintestinum kansasii gen. nov., sp. nov. from the gastrointestinal tract of the biting midge, Culicoides sonorensis.</title>
        <authorList>
            <person name="Neupane S."/>
            <person name="Ghosh A."/>
            <person name="Gunther S."/>
            <person name="Martin K."/>
            <person name="Zurek L."/>
        </authorList>
    </citation>
    <scope>NUCLEOTIDE SEQUENCE [LARGE SCALE GENOMIC DNA]</scope>
    <source>
        <strain evidence="2 3">CS-1</strain>
    </source>
</reference>
<dbReference type="OrthoDB" id="9772024at2"/>